<reference evidence="3 4" key="1">
    <citation type="submission" date="2024-03" db="EMBL/GenBank/DDBJ databases">
        <title>Novel species of the genus Variovorax.</title>
        <authorList>
            <person name="Liu Q."/>
            <person name="Xin Y.-H."/>
        </authorList>
    </citation>
    <scope>NUCLEOTIDE SEQUENCE [LARGE SCALE GENOMIC DNA]</scope>
    <source>
        <strain evidence="3 4">KACC 18899</strain>
    </source>
</reference>
<sequence length="219" mass="24145">MSRDILPSTMPACNRRSDNLKMLARDAGCHHAPFTCPAYLAELIMRKGSIRIHHFAHKAPTSCRLGFREMQAHFQVKLAIFDGPRNQASVTHLELEKRLPGAVPDIYAVILGVPVAIEVQRSVLGVEGIAARTLNYRRLGIAVIWGALSNGDLDFERYSPSAWERWCHAANFGASTTGHGQVPSPVHFASSRCMWRIRLGASMERNTAPAATRSDPSFG</sequence>
<evidence type="ECO:0000259" key="2">
    <source>
        <dbReference type="Pfam" id="PF25164"/>
    </source>
</evidence>
<gene>
    <name evidence="3" type="ORF">WKW77_25090</name>
</gene>
<feature type="domain" description="Competence protein CoiA nuclease-like" evidence="1">
    <location>
        <begin position="69"/>
        <end position="145"/>
    </location>
</feature>
<protein>
    <submittedName>
        <fullName evidence="3">Competence protein CoiA family protein</fullName>
    </submittedName>
</protein>
<comment type="caution">
    <text evidence="3">The sequence shown here is derived from an EMBL/GenBank/DDBJ whole genome shotgun (WGS) entry which is preliminary data.</text>
</comment>
<organism evidence="3 4">
    <name type="scientific">Variovorax ureilyticus</name>
    <dbReference type="NCBI Taxonomy" id="1836198"/>
    <lineage>
        <taxon>Bacteria</taxon>
        <taxon>Pseudomonadati</taxon>
        <taxon>Pseudomonadota</taxon>
        <taxon>Betaproteobacteria</taxon>
        <taxon>Burkholderiales</taxon>
        <taxon>Comamonadaceae</taxon>
        <taxon>Variovorax</taxon>
    </lineage>
</organism>
<evidence type="ECO:0000259" key="1">
    <source>
        <dbReference type="Pfam" id="PF06054"/>
    </source>
</evidence>
<dbReference type="Pfam" id="PF25164">
    <property type="entry name" value="CoiA_N"/>
    <property type="match status" value="1"/>
</dbReference>
<evidence type="ECO:0000313" key="3">
    <source>
        <dbReference type="EMBL" id="MEJ8814379.1"/>
    </source>
</evidence>
<dbReference type="InterPro" id="IPR010330">
    <property type="entry name" value="CoiA_nuc"/>
</dbReference>
<dbReference type="Proteomes" id="UP001365846">
    <property type="component" value="Unassembled WGS sequence"/>
</dbReference>
<feature type="domain" description="Competence protein CoiA-like N-terminal" evidence="2">
    <location>
        <begin position="31"/>
        <end position="64"/>
    </location>
</feature>
<name>A0ABU8VL24_9BURK</name>
<proteinExistence type="predicted"/>
<dbReference type="EMBL" id="JBBKZU010000012">
    <property type="protein sequence ID" value="MEJ8814379.1"/>
    <property type="molecule type" value="Genomic_DNA"/>
</dbReference>
<accession>A0ABU8VL24</accession>
<dbReference type="RefSeq" id="WP_340359608.1">
    <property type="nucleotide sequence ID" value="NZ_JBBKZU010000012.1"/>
</dbReference>
<dbReference type="InterPro" id="IPR057253">
    <property type="entry name" value="CoiA-like_N"/>
</dbReference>
<evidence type="ECO:0000313" key="4">
    <source>
        <dbReference type="Proteomes" id="UP001365846"/>
    </source>
</evidence>
<dbReference type="Pfam" id="PF06054">
    <property type="entry name" value="CoiA_nuc"/>
    <property type="match status" value="1"/>
</dbReference>
<keyword evidence="4" id="KW-1185">Reference proteome</keyword>